<dbReference type="InterPro" id="IPR038109">
    <property type="entry name" value="DNA_bind_recomb_sf"/>
</dbReference>
<dbReference type="SUPFAM" id="SSF53041">
    <property type="entry name" value="Resolvase-like"/>
    <property type="match status" value="1"/>
</dbReference>
<evidence type="ECO:0000259" key="1">
    <source>
        <dbReference type="PROSITE" id="PS51736"/>
    </source>
</evidence>
<dbReference type="Pfam" id="PF00239">
    <property type="entry name" value="Resolvase"/>
    <property type="match status" value="1"/>
</dbReference>
<dbReference type="Proteomes" id="UP000319148">
    <property type="component" value="Unassembled WGS sequence"/>
</dbReference>
<dbReference type="SMART" id="SM00857">
    <property type="entry name" value="Resolvase"/>
    <property type="match status" value="1"/>
</dbReference>
<dbReference type="EMBL" id="VFIY01000015">
    <property type="protein sequence ID" value="TPD58984.1"/>
    <property type="molecule type" value="Genomic_DNA"/>
</dbReference>
<evidence type="ECO:0000313" key="3">
    <source>
        <dbReference type="Proteomes" id="UP000319148"/>
    </source>
</evidence>
<name>A0A501PG89_9PROT</name>
<dbReference type="PANTHER" id="PTHR30461">
    <property type="entry name" value="DNA-INVERTASE FROM LAMBDOID PROPHAGE"/>
    <property type="match status" value="1"/>
</dbReference>
<dbReference type="Pfam" id="PF13408">
    <property type="entry name" value="Zn_ribbon_recom"/>
    <property type="match status" value="1"/>
</dbReference>
<feature type="domain" description="Resolvase/invertase-type recombinase catalytic" evidence="1">
    <location>
        <begin position="57"/>
        <end position="205"/>
    </location>
</feature>
<dbReference type="Pfam" id="PF07508">
    <property type="entry name" value="Recombinase"/>
    <property type="match status" value="1"/>
</dbReference>
<dbReference type="InterPro" id="IPR036162">
    <property type="entry name" value="Resolvase-like_N_sf"/>
</dbReference>
<dbReference type="OrthoDB" id="9791494at2"/>
<dbReference type="InterPro" id="IPR050639">
    <property type="entry name" value="SSR_resolvase"/>
</dbReference>
<comment type="caution">
    <text evidence="2">The sequence shown here is derived from an EMBL/GenBank/DDBJ whole genome shotgun (WGS) entry which is preliminary data.</text>
</comment>
<accession>A0A501PG89</accession>
<dbReference type="CDD" id="cd00338">
    <property type="entry name" value="Ser_Recombinase"/>
    <property type="match status" value="1"/>
</dbReference>
<reference evidence="3" key="1">
    <citation type="submission" date="2019-06" db="EMBL/GenBank/DDBJ databases">
        <title>The complete genome of Emcibacter congregatus ZYLT.</title>
        <authorList>
            <person name="Zhao Z."/>
        </authorList>
    </citation>
    <scope>NUCLEOTIDE SEQUENCE [LARGE SCALE GENOMIC DNA]</scope>
    <source>
        <strain evidence="3">MCCC 1A06723</strain>
    </source>
</reference>
<dbReference type="Gene3D" id="3.40.50.1390">
    <property type="entry name" value="Resolvase, N-terminal catalytic domain"/>
    <property type="match status" value="1"/>
</dbReference>
<dbReference type="InterPro" id="IPR011109">
    <property type="entry name" value="DNA_bind_recombinase_dom"/>
</dbReference>
<protein>
    <submittedName>
        <fullName evidence="2">Recombinase family protein</fullName>
    </submittedName>
</protein>
<dbReference type="Gene3D" id="3.90.1750.20">
    <property type="entry name" value="Putative Large Serine Recombinase, Chain B, Domain 2"/>
    <property type="match status" value="1"/>
</dbReference>
<dbReference type="GO" id="GO:0000150">
    <property type="term" value="F:DNA strand exchange activity"/>
    <property type="evidence" value="ECO:0007669"/>
    <property type="project" value="InterPro"/>
</dbReference>
<sequence>MPGLWPWPSFSVGRPPGISMTARAPPPMTSIRQMTHPVRRPTMTANTSLFPELSVPKVAIYARYSSDNQRAASIEDQMRLCREAAEREGWKVEACYQDSAVSGASLIRPGIQKLMEAAMEGKFNILVAEALDRLSRDQEDIAGLYKRLSFAGVRIITLSEGEINNLHIGLKGTMNALFLKDLADKTRRGLRGRVEQGKSGGGLTYGYDVIKKFDKKGEKLTGERKVNKKEAEVVIRIMTDYANGIPPLKIATALNEEKVPSPSGKGWGQSTINGNAKRGTGILNNELYIGRMVWNRLRYVKDPDTGKRISRLNPPEEHVIQEVPELRIVDDELWHKVKTRQQGLRLHQKPRKPYAFRDARRPKHLLSGLLKCGRCKGIYIGASQGYFGCSTRLNKGTCDNHHYVKYSRLEDVILDGLRCNLMKPEYFRGFCDAFTKEMNRIKQQESSQLSGHRRELHACGKSIARLIDVIKRGHESEAIMEELETPEARKKDLSRRVSQGERPAPLLHPKMADVYHERLDALYDNLQDPKTQILAVEVLRSLIDYIELQPIDEVLHARIHGDFSNLYQFMQKQKVLISQGDKDLSLDLVAGAGFKRKL</sequence>
<dbReference type="PANTHER" id="PTHR30461:SF23">
    <property type="entry name" value="DNA RECOMBINASE-RELATED"/>
    <property type="match status" value="1"/>
</dbReference>
<keyword evidence="3" id="KW-1185">Reference proteome</keyword>
<proteinExistence type="predicted"/>
<dbReference type="InterPro" id="IPR006119">
    <property type="entry name" value="Resolv_N"/>
</dbReference>
<evidence type="ECO:0000313" key="2">
    <source>
        <dbReference type="EMBL" id="TPD58984.1"/>
    </source>
</evidence>
<dbReference type="AlphaFoldDB" id="A0A501PG89"/>
<dbReference type="InterPro" id="IPR025827">
    <property type="entry name" value="Zn_ribbon_recom_dom"/>
</dbReference>
<dbReference type="GO" id="GO:0003677">
    <property type="term" value="F:DNA binding"/>
    <property type="evidence" value="ECO:0007669"/>
    <property type="project" value="InterPro"/>
</dbReference>
<organism evidence="2 3">
    <name type="scientific">Emcibacter nanhaiensis</name>
    <dbReference type="NCBI Taxonomy" id="1505037"/>
    <lineage>
        <taxon>Bacteria</taxon>
        <taxon>Pseudomonadati</taxon>
        <taxon>Pseudomonadota</taxon>
        <taxon>Alphaproteobacteria</taxon>
        <taxon>Emcibacterales</taxon>
        <taxon>Emcibacteraceae</taxon>
        <taxon>Emcibacter</taxon>
    </lineage>
</organism>
<gene>
    <name evidence="2" type="ORF">FIV46_12165</name>
</gene>
<dbReference type="PROSITE" id="PS51736">
    <property type="entry name" value="RECOMBINASES_3"/>
    <property type="match status" value="1"/>
</dbReference>